<dbReference type="Proteomes" id="UP000323594">
    <property type="component" value="Chromosome"/>
</dbReference>
<dbReference type="AlphaFoldDB" id="A0AAE6M889"/>
<sequence>MLAVAPCRAPFYNREFSNSWFSFCHGCQNSEPPRTIVIPNRSDVLKQKYLQSFKTCRVA</sequence>
<organism evidence="1 2">
    <name type="scientific">Treponema phagedenis</name>
    <dbReference type="NCBI Taxonomy" id="162"/>
    <lineage>
        <taxon>Bacteria</taxon>
        <taxon>Pseudomonadati</taxon>
        <taxon>Spirochaetota</taxon>
        <taxon>Spirochaetia</taxon>
        <taxon>Spirochaetales</taxon>
        <taxon>Treponemataceae</taxon>
        <taxon>Treponema</taxon>
    </lineage>
</organism>
<protein>
    <submittedName>
        <fullName evidence="1">Uncharacterized protein</fullName>
    </submittedName>
</protein>
<accession>A0AAE6M889</accession>
<name>A0AAE6M889_TREPH</name>
<proteinExistence type="predicted"/>
<evidence type="ECO:0000313" key="1">
    <source>
        <dbReference type="EMBL" id="QEJ97277.1"/>
    </source>
</evidence>
<evidence type="ECO:0000313" key="2">
    <source>
        <dbReference type="Proteomes" id="UP000323594"/>
    </source>
</evidence>
<gene>
    <name evidence="1" type="ORF">FUT82_04260</name>
</gene>
<dbReference type="EMBL" id="CP042817">
    <property type="protein sequence ID" value="QEJ97277.1"/>
    <property type="molecule type" value="Genomic_DNA"/>
</dbReference>
<reference evidence="1 2" key="1">
    <citation type="submission" date="2019-08" db="EMBL/GenBank/DDBJ databases">
        <authorList>
            <person name="Kuhnert P."/>
        </authorList>
    </citation>
    <scope>NUCLEOTIDE SEQUENCE [LARGE SCALE GENOMIC DNA]</scope>
    <source>
        <strain evidence="1 2">B36.5</strain>
    </source>
</reference>